<evidence type="ECO:0000256" key="1">
    <source>
        <dbReference type="ARBA" id="ARBA00022801"/>
    </source>
</evidence>
<feature type="chain" id="PRO_5047251874" evidence="2">
    <location>
        <begin position="39"/>
        <end position="368"/>
    </location>
</feature>
<feature type="domain" description="Serine aminopeptidase S33" evidence="3">
    <location>
        <begin position="105"/>
        <end position="205"/>
    </location>
</feature>
<dbReference type="InterPro" id="IPR016986">
    <property type="entry name" value="UCP031982_abhydr"/>
</dbReference>
<evidence type="ECO:0000313" key="4">
    <source>
        <dbReference type="EMBL" id="MBS9475812.1"/>
    </source>
</evidence>
<comment type="caution">
    <text evidence="4">The sequence shown here is derived from an EMBL/GenBank/DDBJ whole genome shotgun (WGS) entry which is preliminary data.</text>
</comment>
<evidence type="ECO:0000259" key="3">
    <source>
        <dbReference type="Pfam" id="PF12146"/>
    </source>
</evidence>
<sequence>MTIFTPRLSTRRPRHKCALPAFALALLLAPLSGLPAAAQETSPSAPIPGHERLDIAAPLRGAPLKASVWYPTAGRTYRAPIGDNAIFIGAPAYMGAPYPAGKHPLVLLSHGSGGNIDSLSWLANGLAAQGFIVAGVNHPGSTSGDSSPRRSVRHWERAQDVRALLDALLTDPELGPHIDTARIAVIGFSLGGVTAMTLAGARPDRDAFAAYCAVPADGKKDCLFFSKGGVRFDELPKESFEQDLRDPRIGRVVAVDPAMAKVYTPASLQGITVPLQVISLGNPVWEAVDVGPTGGNFAALIPHFLHETIAPADHYSFLALCKPAAPELLKSEGEDPICADPAGSDRAEVHQQVIARVGRFLNGTAPGN</sequence>
<dbReference type="Proteomes" id="UP001166585">
    <property type="component" value="Unassembled WGS sequence"/>
</dbReference>
<keyword evidence="5" id="KW-1185">Reference proteome</keyword>
<reference evidence="4" key="1">
    <citation type="submission" date="2021-05" db="EMBL/GenBank/DDBJ databases">
        <authorList>
            <person name="Sun Q."/>
            <person name="Inoue M."/>
        </authorList>
    </citation>
    <scope>NUCLEOTIDE SEQUENCE</scope>
    <source>
        <strain evidence="4">VKM B-3255</strain>
    </source>
</reference>
<accession>A0ABS5R605</accession>
<dbReference type="InterPro" id="IPR022742">
    <property type="entry name" value="Hydrolase_4"/>
</dbReference>
<evidence type="ECO:0000256" key="2">
    <source>
        <dbReference type="SAM" id="SignalP"/>
    </source>
</evidence>
<proteinExistence type="predicted"/>
<keyword evidence="2" id="KW-0732">Signal</keyword>
<dbReference type="InterPro" id="IPR050261">
    <property type="entry name" value="FrsA_esterase"/>
</dbReference>
<dbReference type="PANTHER" id="PTHR22946:SF9">
    <property type="entry name" value="POLYKETIDE TRANSFERASE AF380"/>
    <property type="match status" value="1"/>
</dbReference>
<dbReference type="EMBL" id="JAHCQH010000005">
    <property type="protein sequence ID" value="MBS9475812.1"/>
    <property type="molecule type" value="Genomic_DNA"/>
</dbReference>
<protein>
    <submittedName>
        <fullName evidence="4">Alpha/beta fold hydrolase</fullName>
    </submittedName>
</protein>
<dbReference type="InterPro" id="IPR029058">
    <property type="entry name" value="AB_hydrolase_fold"/>
</dbReference>
<dbReference type="Gene3D" id="3.40.50.1820">
    <property type="entry name" value="alpha/beta hydrolase"/>
    <property type="match status" value="1"/>
</dbReference>
<dbReference type="PANTHER" id="PTHR22946">
    <property type="entry name" value="DIENELACTONE HYDROLASE DOMAIN-CONTAINING PROTEIN-RELATED"/>
    <property type="match status" value="1"/>
</dbReference>
<feature type="signal peptide" evidence="2">
    <location>
        <begin position="1"/>
        <end position="38"/>
    </location>
</feature>
<dbReference type="RefSeq" id="WP_213753687.1">
    <property type="nucleotide sequence ID" value="NZ_JAHCQH010000005.1"/>
</dbReference>
<name>A0ABS5R605_9HYPH</name>
<dbReference type="PIRSF" id="PIRSF031982">
    <property type="entry name" value="UCP031982_abhydr"/>
    <property type="match status" value="1"/>
</dbReference>
<evidence type="ECO:0000313" key="5">
    <source>
        <dbReference type="Proteomes" id="UP001166585"/>
    </source>
</evidence>
<keyword evidence="1 4" id="KW-0378">Hydrolase</keyword>
<gene>
    <name evidence="4" type="ORF">KIP89_01665</name>
</gene>
<dbReference type="SUPFAM" id="SSF53474">
    <property type="entry name" value="alpha/beta-Hydrolases"/>
    <property type="match status" value="1"/>
</dbReference>
<organism evidence="4 5">
    <name type="scientific">Ancylobacter radicis</name>
    <dbReference type="NCBI Taxonomy" id="2836179"/>
    <lineage>
        <taxon>Bacteria</taxon>
        <taxon>Pseudomonadati</taxon>
        <taxon>Pseudomonadota</taxon>
        <taxon>Alphaproteobacteria</taxon>
        <taxon>Hyphomicrobiales</taxon>
        <taxon>Xanthobacteraceae</taxon>
        <taxon>Ancylobacter</taxon>
    </lineage>
</organism>
<dbReference type="Pfam" id="PF12146">
    <property type="entry name" value="Hydrolase_4"/>
    <property type="match status" value="1"/>
</dbReference>
<dbReference type="GO" id="GO:0016787">
    <property type="term" value="F:hydrolase activity"/>
    <property type="evidence" value="ECO:0007669"/>
    <property type="project" value="UniProtKB-KW"/>
</dbReference>